<name>A0ACB7XWQ8_9ERIC</name>
<reference evidence="1 2" key="1">
    <citation type="journal article" date="2021" name="Hortic Res">
        <title>High-quality reference genome and annotation aids understanding of berry development for evergreen blueberry (Vaccinium darrowii).</title>
        <authorList>
            <person name="Yu J."/>
            <person name="Hulse-Kemp A.M."/>
            <person name="Babiker E."/>
            <person name="Staton M."/>
        </authorList>
    </citation>
    <scope>NUCLEOTIDE SEQUENCE [LARGE SCALE GENOMIC DNA]</scope>
    <source>
        <strain evidence="2">cv. NJ 8807/NJ 8810</strain>
        <tissue evidence="1">Young leaf</tissue>
    </source>
</reference>
<keyword evidence="2" id="KW-1185">Reference proteome</keyword>
<evidence type="ECO:0000313" key="2">
    <source>
        <dbReference type="Proteomes" id="UP000828048"/>
    </source>
</evidence>
<comment type="caution">
    <text evidence="1">The sequence shown here is derived from an EMBL/GenBank/DDBJ whole genome shotgun (WGS) entry which is preliminary data.</text>
</comment>
<accession>A0ACB7XWQ8</accession>
<dbReference type="Proteomes" id="UP000828048">
    <property type="component" value="Chromosome 5"/>
</dbReference>
<dbReference type="EMBL" id="CM037155">
    <property type="protein sequence ID" value="KAH7845437.1"/>
    <property type="molecule type" value="Genomic_DNA"/>
</dbReference>
<sequence>MFFDDVRITPTLKVSELMEKCREQLKCRVSQSQCYRAKHKILRKIEGSEEEQHAKLWDYNEKILRSNPGTSVYIQLKPDEDGMPTNIFQRVVKRREFASTWHDDLGRKIHKRIEKVKQRYGDYYIVPCGNDEFEARSFNGGQHTVNLAMQSCSCRRWELNGIPCEHGAIVIAHNGGQPEDYVNEWYHKHSFLASYNHIMHPMNGSEMWEKSGKPPIIPPEYKRQGGRPRKSRRREQDEPSKNPFRLSKVGVKMTCRRCGTQGHNTRTCKGPMGANPRANVTANPRANSTTNSTASTTPMAVQRTRKRKNATTVTTTQEAPRRTLRSSQLRPSSTQ</sequence>
<evidence type="ECO:0000313" key="1">
    <source>
        <dbReference type="EMBL" id="KAH7845437.1"/>
    </source>
</evidence>
<organism evidence="1 2">
    <name type="scientific">Vaccinium darrowii</name>
    <dbReference type="NCBI Taxonomy" id="229202"/>
    <lineage>
        <taxon>Eukaryota</taxon>
        <taxon>Viridiplantae</taxon>
        <taxon>Streptophyta</taxon>
        <taxon>Embryophyta</taxon>
        <taxon>Tracheophyta</taxon>
        <taxon>Spermatophyta</taxon>
        <taxon>Magnoliopsida</taxon>
        <taxon>eudicotyledons</taxon>
        <taxon>Gunneridae</taxon>
        <taxon>Pentapetalae</taxon>
        <taxon>asterids</taxon>
        <taxon>Ericales</taxon>
        <taxon>Ericaceae</taxon>
        <taxon>Vaccinioideae</taxon>
        <taxon>Vaccinieae</taxon>
        <taxon>Vaccinium</taxon>
    </lineage>
</organism>
<gene>
    <name evidence="1" type="ORF">Vadar_001962</name>
</gene>
<protein>
    <submittedName>
        <fullName evidence="1">Uncharacterized protein</fullName>
    </submittedName>
</protein>
<proteinExistence type="predicted"/>